<accession>A0A010QB58</accession>
<dbReference type="EMBL" id="JARH01001028">
    <property type="protein sequence ID" value="EXF73950.1"/>
    <property type="molecule type" value="Genomic_DNA"/>
</dbReference>
<comment type="caution">
    <text evidence="2">The sequence shown here is derived from an EMBL/GenBank/DDBJ whole genome shotgun (WGS) entry which is preliminary data.</text>
</comment>
<evidence type="ECO:0000313" key="3">
    <source>
        <dbReference type="Proteomes" id="UP000020467"/>
    </source>
</evidence>
<dbReference type="HOGENOM" id="CLU_075848_0_0_1"/>
<keyword evidence="3" id="KW-1185">Reference proteome</keyword>
<dbReference type="OrthoDB" id="4820270at2759"/>
<evidence type="ECO:0000256" key="1">
    <source>
        <dbReference type="SAM" id="MobiDB-lite"/>
    </source>
</evidence>
<dbReference type="KEGG" id="cfj:CFIO01_08832"/>
<organism evidence="2 3">
    <name type="scientific">Colletotrichum fioriniae PJ7</name>
    <dbReference type="NCBI Taxonomy" id="1445577"/>
    <lineage>
        <taxon>Eukaryota</taxon>
        <taxon>Fungi</taxon>
        <taxon>Dikarya</taxon>
        <taxon>Ascomycota</taxon>
        <taxon>Pezizomycotina</taxon>
        <taxon>Sordariomycetes</taxon>
        <taxon>Hypocreomycetidae</taxon>
        <taxon>Glomerellales</taxon>
        <taxon>Glomerellaceae</taxon>
        <taxon>Colletotrichum</taxon>
        <taxon>Colletotrichum acutatum species complex</taxon>
    </lineage>
</organism>
<evidence type="ECO:0000313" key="2">
    <source>
        <dbReference type="EMBL" id="EXF73950.1"/>
    </source>
</evidence>
<feature type="region of interest" description="Disordered" evidence="1">
    <location>
        <begin position="1"/>
        <end position="20"/>
    </location>
</feature>
<gene>
    <name evidence="2" type="ORF">CFIO01_08832</name>
</gene>
<feature type="compositionally biased region" description="Polar residues" evidence="1">
    <location>
        <begin position="1"/>
        <end position="17"/>
    </location>
</feature>
<dbReference type="AlphaFoldDB" id="A0A010QB58"/>
<name>A0A010QB58_9PEZI</name>
<proteinExistence type="predicted"/>
<reference evidence="2 3" key="1">
    <citation type="submission" date="2014-02" db="EMBL/GenBank/DDBJ databases">
        <title>The genome sequence of Colletotrichum fioriniae PJ7.</title>
        <authorList>
            <person name="Baroncelli R."/>
            <person name="Thon M.R."/>
        </authorList>
    </citation>
    <scope>NUCLEOTIDE SEQUENCE [LARGE SCALE GENOMIC DNA]</scope>
    <source>
        <strain evidence="2 3">PJ7</strain>
    </source>
</reference>
<dbReference type="eggNOG" id="ENOG502T485">
    <property type="taxonomic scope" value="Eukaryota"/>
</dbReference>
<protein>
    <submittedName>
        <fullName evidence="2">Uncharacterized protein</fullName>
    </submittedName>
</protein>
<sequence>MASDAVPSSSPGGLSNTEGDRGRIRLVDRKVLSTTSFAGMPRSTTRRGKVSPADLPREIFLSIIDAYLENALADNRSVLWLIDYHHDVPTKLVLRIRGHNVGSEMVEMSELDRFQSIRLPLQIDKKTRSMVHRHFRRMPIKKDHFYNSPLSAVDAWVRPDVDLFTPDFNDTEGVRPSREMNCSAAIQLPTPLGHDLLSGVQHVFLPTLRFFQKNNKVAVAAISTLPSLKTVSIIAGYSVPMYDDPELLAIHPGWMKVEGHRYPDMKIWEERHGRAFRKLWRPFKRREIELFAFRDDIKPAVMEMKITKDGIRVKHLFPDCSCCPADAEYNDKEV</sequence>
<dbReference type="Proteomes" id="UP000020467">
    <property type="component" value="Unassembled WGS sequence"/>
</dbReference>